<dbReference type="InterPro" id="IPR018162">
    <property type="entry name" value="Ala-tRNA-ligase_IIc_anticod-bd"/>
</dbReference>
<dbReference type="OrthoDB" id="9803884at2"/>
<dbReference type="InterPro" id="IPR018164">
    <property type="entry name" value="Ala-tRNA-synth_IIc_N"/>
</dbReference>
<organism evidence="11 12">
    <name type="scientific">Kribbella antibiotica</name>
    <dbReference type="NCBI Taxonomy" id="190195"/>
    <lineage>
        <taxon>Bacteria</taxon>
        <taxon>Bacillati</taxon>
        <taxon>Actinomycetota</taxon>
        <taxon>Actinomycetes</taxon>
        <taxon>Propionibacteriales</taxon>
        <taxon>Kribbellaceae</taxon>
        <taxon>Kribbella</taxon>
    </lineage>
</organism>
<dbReference type="Pfam" id="PF01411">
    <property type="entry name" value="tRNA-synt_2c"/>
    <property type="match status" value="1"/>
</dbReference>
<dbReference type="InterPro" id="IPR018165">
    <property type="entry name" value="Ala-tRNA-synth_IIc_core"/>
</dbReference>
<dbReference type="AlphaFoldDB" id="A0A4R4Z414"/>
<evidence type="ECO:0000256" key="7">
    <source>
        <dbReference type="ARBA" id="ARBA00022884"/>
    </source>
</evidence>
<keyword evidence="5" id="KW-0547">Nucleotide-binding</keyword>
<dbReference type="FunFam" id="3.30.930.10:FF:000180">
    <property type="entry name" value="Alanyl tRNA synthetase"/>
    <property type="match status" value="1"/>
</dbReference>
<dbReference type="PANTHER" id="PTHR11777">
    <property type="entry name" value="ALANYL-TRNA SYNTHETASE"/>
    <property type="match status" value="1"/>
</dbReference>
<evidence type="ECO:0000313" key="12">
    <source>
        <dbReference type="Proteomes" id="UP000295124"/>
    </source>
</evidence>
<dbReference type="GO" id="GO:0000049">
    <property type="term" value="F:tRNA binding"/>
    <property type="evidence" value="ECO:0007669"/>
    <property type="project" value="UniProtKB-KW"/>
</dbReference>
<sequence>MTTTLQKTITRTFIDFFQDHGHIPTTGSTLIPRLGDPVLFTTSGMHPLTPYLEGEPHPMGRRLVGIQRCLRTTDLDEVGDPTHLTVFEMLGSWSLGDYGSSQTLRWGYELLTEGFGIDPSRLYVTVFSGDTQVPLDQESLRTWQELGLPIELTTDDNWWSNGPTGPCGPDSEMFVWTGDGDPTGTPTTDDRWVEIWNHVMMRYRRYDDGSLETLQQQNVDTGLGLERLTMLLEGKGSVYETSLFEPWMREIPKLWSLETHEQRIVIDHLRSSIVIVGDGVHPSNTGRGYVLRRLIRRVLTLLWQGDDSSSLSDLPIELFEHTLNHFHQGETVTLVRRILIDEEIRFSNLLDRGRKILSHERFHKSLDESDYEYLHETHGLPRELVDMLR</sequence>
<comment type="caution">
    <text evidence="11">The sequence shown here is derived from an EMBL/GenBank/DDBJ whole genome shotgun (WGS) entry which is preliminary data.</text>
</comment>
<evidence type="ECO:0000256" key="6">
    <source>
        <dbReference type="ARBA" id="ARBA00022840"/>
    </source>
</evidence>
<dbReference type="InterPro" id="IPR002318">
    <property type="entry name" value="Ala-tRNA-lgiase_IIc"/>
</dbReference>
<gene>
    <name evidence="11" type="ORF">E1263_29790</name>
</gene>
<dbReference type="InterPro" id="IPR050058">
    <property type="entry name" value="Ala-tRNA_ligase"/>
</dbReference>
<keyword evidence="7" id="KW-0694">RNA-binding</keyword>
<evidence type="ECO:0000256" key="4">
    <source>
        <dbReference type="ARBA" id="ARBA00022598"/>
    </source>
</evidence>
<evidence type="ECO:0000256" key="9">
    <source>
        <dbReference type="ARBA" id="ARBA00023146"/>
    </source>
</evidence>
<evidence type="ECO:0000256" key="3">
    <source>
        <dbReference type="ARBA" id="ARBA00022555"/>
    </source>
</evidence>
<dbReference type="GO" id="GO:0002161">
    <property type="term" value="F:aminoacyl-tRNA deacylase activity"/>
    <property type="evidence" value="ECO:0007669"/>
    <property type="project" value="TreeGrafter"/>
</dbReference>
<proteinExistence type="inferred from homology"/>
<dbReference type="EMBL" id="SMKX01000112">
    <property type="protein sequence ID" value="TDD51764.1"/>
    <property type="molecule type" value="Genomic_DNA"/>
</dbReference>
<protein>
    <recommendedName>
        <fullName evidence="2">alanine--tRNA ligase</fullName>
        <ecNumber evidence="2">6.1.1.7</ecNumber>
    </recommendedName>
</protein>
<dbReference type="InterPro" id="IPR045864">
    <property type="entry name" value="aa-tRNA-synth_II/BPL/LPL"/>
</dbReference>
<dbReference type="GO" id="GO:0005829">
    <property type="term" value="C:cytosol"/>
    <property type="evidence" value="ECO:0007669"/>
    <property type="project" value="TreeGrafter"/>
</dbReference>
<dbReference type="GO" id="GO:0005524">
    <property type="term" value="F:ATP binding"/>
    <property type="evidence" value="ECO:0007669"/>
    <property type="project" value="UniProtKB-KW"/>
</dbReference>
<dbReference type="GO" id="GO:0004813">
    <property type="term" value="F:alanine-tRNA ligase activity"/>
    <property type="evidence" value="ECO:0007669"/>
    <property type="project" value="UniProtKB-EC"/>
</dbReference>
<dbReference type="Gene3D" id="3.30.930.10">
    <property type="entry name" value="Bira Bifunctional Protein, Domain 2"/>
    <property type="match status" value="1"/>
</dbReference>
<dbReference type="SUPFAM" id="SSF101353">
    <property type="entry name" value="Putative anticodon-binding domain of alanyl-tRNA synthetase (AlaRS)"/>
    <property type="match status" value="1"/>
</dbReference>
<dbReference type="PANTHER" id="PTHR11777:SF9">
    <property type="entry name" value="ALANINE--TRNA LIGASE, CYTOPLASMIC"/>
    <property type="match status" value="1"/>
</dbReference>
<keyword evidence="12" id="KW-1185">Reference proteome</keyword>
<dbReference type="PROSITE" id="PS50860">
    <property type="entry name" value="AA_TRNA_LIGASE_II_ALA"/>
    <property type="match status" value="1"/>
</dbReference>
<evidence type="ECO:0000256" key="5">
    <source>
        <dbReference type="ARBA" id="ARBA00022741"/>
    </source>
</evidence>
<dbReference type="Proteomes" id="UP000295124">
    <property type="component" value="Unassembled WGS sequence"/>
</dbReference>
<evidence type="ECO:0000259" key="10">
    <source>
        <dbReference type="PROSITE" id="PS50860"/>
    </source>
</evidence>
<evidence type="ECO:0000256" key="2">
    <source>
        <dbReference type="ARBA" id="ARBA00013168"/>
    </source>
</evidence>
<keyword evidence="3" id="KW-0820">tRNA-binding</keyword>
<feature type="domain" description="Alanyl-transfer RNA synthetases family profile" evidence="10">
    <location>
        <begin position="4"/>
        <end position="389"/>
    </location>
</feature>
<dbReference type="GO" id="GO:0006419">
    <property type="term" value="P:alanyl-tRNA aminoacylation"/>
    <property type="evidence" value="ECO:0007669"/>
    <property type="project" value="InterPro"/>
</dbReference>
<accession>A0A4R4Z414</accession>
<evidence type="ECO:0000256" key="1">
    <source>
        <dbReference type="ARBA" id="ARBA00008226"/>
    </source>
</evidence>
<reference evidence="11 12" key="1">
    <citation type="submission" date="2019-03" db="EMBL/GenBank/DDBJ databases">
        <title>Draft genome sequences of novel Actinobacteria.</title>
        <authorList>
            <person name="Sahin N."/>
            <person name="Ay H."/>
            <person name="Saygin H."/>
        </authorList>
    </citation>
    <scope>NUCLEOTIDE SEQUENCE [LARGE SCALE GENOMIC DNA]</scope>
    <source>
        <strain evidence="11 12">JCM 13523</strain>
    </source>
</reference>
<keyword evidence="4" id="KW-0436">Ligase</keyword>
<dbReference type="CDD" id="cd00673">
    <property type="entry name" value="AlaRS_core"/>
    <property type="match status" value="1"/>
</dbReference>
<keyword evidence="6" id="KW-0067">ATP-binding</keyword>
<keyword evidence="9" id="KW-0030">Aminoacyl-tRNA synthetase</keyword>
<dbReference type="PRINTS" id="PR00980">
    <property type="entry name" value="TRNASYNTHALA"/>
</dbReference>
<name>A0A4R4Z414_9ACTN</name>
<dbReference type="SUPFAM" id="SSF55681">
    <property type="entry name" value="Class II aaRS and biotin synthetases"/>
    <property type="match status" value="1"/>
</dbReference>
<evidence type="ECO:0000313" key="11">
    <source>
        <dbReference type="EMBL" id="TDD51764.1"/>
    </source>
</evidence>
<evidence type="ECO:0000256" key="8">
    <source>
        <dbReference type="ARBA" id="ARBA00022917"/>
    </source>
</evidence>
<dbReference type="EC" id="6.1.1.7" evidence="2"/>
<comment type="similarity">
    <text evidence="1">Belongs to the class-II aminoacyl-tRNA synthetase family.</text>
</comment>
<dbReference type="RefSeq" id="WP_132173346.1">
    <property type="nucleotide sequence ID" value="NZ_SMKX01000112.1"/>
</dbReference>
<keyword evidence="8" id="KW-0648">Protein biosynthesis</keyword>